<keyword evidence="3" id="KW-1185">Reference proteome</keyword>
<proteinExistence type="predicted"/>
<dbReference type="Proteomes" id="UP000280696">
    <property type="component" value="Unassembled WGS sequence"/>
</dbReference>
<dbReference type="AlphaFoldDB" id="A0A3A9AND8"/>
<protein>
    <submittedName>
        <fullName evidence="2">Uncharacterized protein</fullName>
    </submittedName>
</protein>
<organism evidence="2 3">
    <name type="scientific">Parablautia intestinalis</name>
    <dbReference type="NCBI Taxonomy" id="2320100"/>
    <lineage>
        <taxon>Bacteria</taxon>
        <taxon>Bacillati</taxon>
        <taxon>Bacillota</taxon>
        <taxon>Clostridia</taxon>
        <taxon>Lachnospirales</taxon>
        <taxon>Lachnospiraceae</taxon>
        <taxon>Parablautia</taxon>
    </lineage>
</organism>
<reference evidence="2 3" key="1">
    <citation type="submission" date="2018-09" db="EMBL/GenBank/DDBJ databases">
        <title>Murine metabolic-syndrome-specific gut microbial biobank.</title>
        <authorList>
            <person name="Liu C."/>
        </authorList>
    </citation>
    <scope>NUCLEOTIDE SEQUENCE [LARGE SCALE GENOMIC DNA]</scope>
    <source>
        <strain evidence="2 3">0.1xD8-82</strain>
    </source>
</reference>
<comment type="caution">
    <text evidence="2">The sequence shown here is derived from an EMBL/GenBank/DDBJ whole genome shotgun (WGS) entry which is preliminary data.</text>
</comment>
<name>A0A3A9AND8_9FIRM</name>
<evidence type="ECO:0000313" key="3">
    <source>
        <dbReference type="Proteomes" id="UP000280696"/>
    </source>
</evidence>
<evidence type="ECO:0000256" key="1">
    <source>
        <dbReference type="SAM" id="Coils"/>
    </source>
</evidence>
<dbReference type="EMBL" id="RAYQ01000004">
    <property type="protein sequence ID" value="RKI92838.1"/>
    <property type="molecule type" value="Genomic_DNA"/>
</dbReference>
<keyword evidence="1" id="KW-0175">Coiled coil</keyword>
<dbReference type="RefSeq" id="WP_120467722.1">
    <property type="nucleotide sequence ID" value="NZ_RAYQ01000004.1"/>
</dbReference>
<sequence>MARGQRKTIEEKIAEKEELILALRTRLKSEQIELETLYKEKRDKDLDGINQILEESGLNVDEASEILQEYIRTHVSEQQPA</sequence>
<feature type="coiled-coil region" evidence="1">
    <location>
        <begin position="6"/>
        <end position="40"/>
    </location>
</feature>
<accession>A0A3A9AND8</accession>
<dbReference type="OrthoDB" id="9807518at2"/>
<evidence type="ECO:0000313" key="2">
    <source>
        <dbReference type="EMBL" id="RKI92838.1"/>
    </source>
</evidence>
<gene>
    <name evidence="2" type="ORF">D7V94_05855</name>
</gene>